<protein>
    <submittedName>
        <fullName evidence="13">ATP-binding Cassette superfamily</fullName>
    </submittedName>
</protein>
<dbReference type="STRING" id="461836.A0A0L0D4Z7"/>
<dbReference type="GeneID" id="25563327"/>
<organism evidence="13 14">
    <name type="scientific">Thecamonas trahens ATCC 50062</name>
    <dbReference type="NCBI Taxonomy" id="461836"/>
    <lineage>
        <taxon>Eukaryota</taxon>
        <taxon>Apusozoa</taxon>
        <taxon>Apusomonadida</taxon>
        <taxon>Apusomonadidae</taxon>
        <taxon>Thecamonas</taxon>
    </lineage>
</organism>
<evidence type="ECO:0000256" key="1">
    <source>
        <dbReference type="ARBA" id="ARBA00004141"/>
    </source>
</evidence>
<dbReference type="Gene3D" id="3.40.50.300">
    <property type="entry name" value="P-loop containing nucleotide triphosphate hydrolases"/>
    <property type="match status" value="2"/>
</dbReference>
<feature type="transmembrane region" description="Helical" evidence="11">
    <location>
        <begin position="1193"/>
        <end position="1217"/>
    </location>
</feature>
<dbReference type="SMART" id="SM00382">
    <property type="entry name" value="AAA"/>
    <property type="match status" value="2"/>
</dbReference>
<keyword evidence="8 11" id="KW-1133">Transmembrane helix</keyword>
<feature type="transmembrane region" description="Helical" evidence="11">
    <location>
        <begin position="440"/>
        <end position="459"/>
    </location>
</feature>
<feature type="domain" description="ABC transporter" evidence="12">
    <location>
        <begin position="526"/>
        <end position="765"/>
    </location>
</feature>
<keyword evidence="7 13" id="KW-0067">ATP-binding</keyword>
<dbReference type="GO" id="GO:0140359">
    <property type="term" value="F:ABC-type transporter activity"/>
    <property type="evidence" value="ECO:0007669"/>
    <property type="project" value="InterPro"/>
</dbReference>
<keyword evidence="9 11" id="KW-0472">Membrane</keyword>
<evidence type="ECO:0000256" key="5">
    <source>
        <dbReference type="ARBA" id="ARBA00022737"/>
    </source>
</evidence>
<evidence type="ECO:0000313" key="14">
    <source>
        <dbReference type="Proteomes" id="UP000054408"/>
    </source>
</evidence>
<evidence type="ECO:0000256" key="7">
    <source>
        <dbReference type="ARBA" id="ARBA00022840"/>
    </source>
</evidence>
<evidence type="ECO:0000313" key="13">
    <source>
        <dbReference type="EMBL" id="KNC47320.1"/>
    </source>
</evidence>
<dbReference type="SUPFAM" id="SSF52540">
    <property type="entry name" value="P-loop containing nucleoside triphosphate hydrolases"/>
    <property type="match status" value="2"/>
</dbReference>
<feature type="transmembrane region" description="Helical" evidence="11">
    <location>
        <begin position="1156"/>
        <end position="1181"/>
    </location>
</feature>
<evidence type="ECO:0000256" key="3">
    <source>
        <dbReference type="ARBA" id="ARBA00022448"/>
    </source>
</evidence>
<gene>
    <name evidence="13" type="ORF">AMSG_03753</name>
</gene>
<feature type="domain" description="ABC transporter" evidence="12">
    <location>
        <begin position="1381"/>
        <end position="1612"/>
    </location>
</feature>
<dbReference type="PROSITE" id="PS50893">
    <property type="entry name" value="ABC_TRANSPORTER_2"/>
    <property type="match status" value="2"/>
</dbReference>
<feature type="region of interest" description="Disordered" evidence="10">
    <location>
        <begin position="1698"/>
        <end position="1755"/>
    </location>
</feature>
<dbReference type="FunFam" id="3.40.50.300:FF:000335">
    <property type="entry name" value="ATP binding cassette subfamily A member 5"/>
    <property type="match status" value="2"/>
</dbReference>
<comment type="similarity">
    <text evidence="2">Belongs to the ABC transporter superfamily. ABCA family.</text>
</comment>
<dbReference type="InterPro" id="IPR013525">
    <property type="entry name" value="ABC2_TM"/>
</dbReference>
<evidence type="ECO:0000256" key="4">
    <source>
        <dbReference type="ARBA" id="ARBA00022692"/>
    </source>
</evidence>
<evidence type="ECO:0000256" key="8">
    <source>
        <dbReference type="ARBA" id="ARBA00022989"/>
    </source>
</evidence>
<dbReference type="OMA" id="MNPLWPD"/>
<dbReference type="GO" id="GO:0005524">
    <property type="term" value="F:ATP binding"/>
    <property type="evidence" value="ECO:0007669"/>
    <property type="project" value="UniProtKB-KW"/>
</dbReference>
<feature type="compositionally biased region" description="Polar residues" evidence="10">
    <location>
        <begin position="1698"/>
        <end position="1707"/>
    </location>
</feature>
<name>A0A0L0D4Z7_THETB</name>
<keyword evidence="5" id="KW-0677">Repeat</keyword>
<feature type="region of interest" description="Disordered" evidence="10">
    <location>
        <begin position="852"/>
        <end position="887"/>
    </location>
</feature>
<keyword evidence="14" id="KW-1185">Reference proteome</keyword>
<evidence type="ECO:0000256" key="10">
    <source>
        <dbReference type="SAM" id="MobiDB-lite"/>
    </source>
</evidence>
<dbReference type="PANTHER" id="PTHR19229:SF36">
    <property type="entry name" value="ATP-BINDING CASSETTE SUB-FAMILY A MEMBER 2"/>
    <property type="match status" value="1"/>
</dbReference>
<accession>A0A0L0D4Z7</accession>
<feature type="transmembrane region" description="Helical" evidence="11">
    <location>
        <begin position="1291"/>
        <end position="1313"/>
    </location>
</feature>
<keyword evidence="6" id="KW-0547">Nucleotide-binding</keyword>
<feature type="transmembrane region" description="Helical" evidence="11">
    <location>
        <begin position="1224"/>
        <end position="1244"/>
    </location>
</feature>
<keyword evidence="3" id="KW-0813">Transport</keyword>
<feature type="transmembrane region" description="Helical" evidence="11">
    <location>
        <begin position="1107"/>
        <end position="1135"/>
    </location>
</feature>
<sequence>MSSTTSSASSRDARGPAARICFQTLTLLRKNGRTYLRSPGSIATFVALPAAVLIVLGLLALISQSNSDLATANRTPSRTLVGAIPACTASVTGAPCNRFAYNYAGVPVVDRLIGAILGAQGIPASDVVGLAGDADAVEAYMLANYNTTQAAYIFDFDNVTHANALPTTGPFYTLMANLSIYEDACSETSVSDRFYNCPQPASHLVLPMQKALHEATVAELGLAATPASFDVAYVQFAHPVIIESDLRASAVVLFLVIAACIPLVMITNALVGEKEARLKHMLDVVGVSSLAQFVSWWMTLTLLTLLSVVVLMIALAVFQFPIVVRNDPALLFVLLLIHAFALVSTGFALAAPFNAVKPARTVGQIYIALFAISASAIALVLELDNDVAKQWRPILNFVPPAMLAKGINDLATAAMQRSTTSGLSWADRTSNATYYPLADVYGWLVLDTFLYLILAWFLANVTPDVIGARRPPWFFLTREYWGCGASTRVDSRSLEPPSLDSDADSDVERLAGTIVHEPAPGSLHAIGISRVFRSMYETLTCASGFTAVHSVSLELRPNRCFALLGPNGSGKSTTINMLTGALAATSGIVALDGVVLSEASLVSIRRALGVAPQFDVVWDHLSAAENVAFFARLKGVPESAVADEVEERLTEVELWDHASRPVGGFSGGMRRRLSVAMALTGSPQVVLLDEPSSGLDPVSRRKLWDVIQRASLVPGRIVLLTTHSMEEADVLADDVAILVNGHLRALGSPLHLKTKFGEGYRVKIACRSSDRATLLADLTAAWPKFVPRADGDQNIILVVSARARGKLLRLLEDLEARDEVHDVALSLTTLDDVFLDIAGKYLDPDQLPDATPLDAMSDASGTESSGNESSTGSRSKSSSRSLSRRKTGSVANQAVALGAKTWHLMRRQRSQLCCQILFPAVILGILVLIQVLLVSSSDSLSDVDLDPKPFSPANLFTVLASPGTWPHRLGTVFAPTTSYGSRVARSMQGIAANASFNPFNSVPLVAAGFKVETWPSYAALQADAFASWEVPAAQYLGGIVYNSLDLSSGSMSVDLLFNRTDENNYLSLIPLHTASFTWAVQGALNASAPLEVLVSSTPSRGVIDSGFSLMSILALLLYPLLLFIQFPMYVANVVYDKERNLIAMMKIMGLKTSVYWAINLAINSLLYTAGVVLLIVLGLIADIDFFTANAAGAYIILFLLFGFAMIGFAAAFSTLFAKEQVASVAAYGLVWLSWLTGLILLGQIGSDDGKLRLFSLHPYYALLRGVVNLAAAAENGGIRMAQLDEFKLDEIYGFLAGEGVVLWILALWLDAVYPAGDGVRKPWFFFLQPSYWRTHRVAHSDEERSMSVSSVSDLAASDEDSDVAAERMAMVSASAFDDNAIILRSLRKRFGSFDAVRGVSFGVRRNEVLALLGPSGAGKTTVVNMLAGHHAPSSGTAYVDSLNVATQIDDIHAVLGVCPQHDVHWGMLTASEHLTFYGRLKGLSGSALATEVRETLEALQLAHVANKAVGSFSGGMRRRVSLGMAIIGSPRIVMLDEPTTGLDPVTRRGIWRIIRTACARRGATVVLTTHSMEEAEALADRVAIMTGGTLACIGTTAELKAKFASGYRVTVALTPDGKPVRARAAIERALPSAVWMAHSLGSVLHFAVPGDELQLSQVFEAAQEAEASASRHIAHFAVAQSTLEDVFINRAVAANGSSPATAATSRRQPGPSSPPSSASNSTSTSESTLSPSSGGSKASTATTSSGSEAEEEEYYSYTEEWYSYSYNK</sequence>
<dbReference type="InterPro" id="IPR017871">
    <property type="entry name" value="ABC_transporter-like_CS"/>
</dbReference>
<comment type="subcellular location">
    <subcellularLocation>
        <location evidence="1">Membrane</location>
        <topology evidence="1">Multi-pass membrane protein</topology>
    </subcellularLocation>
</comment>
<dbReference type="GO" id="GO:0016020">
    <property type="term" value="C:membrane"/>
    <property type="evidence" value="ECO:0007669"/>
    <property type="project" value="UniProtKB-SubCell"/>
</dbReference>
<dbReference type="Pfam" id="PF12698">
    <property type="entry name" value="ABC2_membrane_3"/>
    <property type="match status" value="2"/>
</dbReference>
<dbReference type="eggNOG" id="KOG0059">
    <property type="taxonomic scope" value="Eukaryota"/>
</dbReference>
<feature type="transmembrane region" description="Helical" evidence="11">
    <location>
        <begin position="912"/>
        <end position="933"/>
    </location>
</feature>
<dbReference type="InterPro" id="IPR027417">
    <property type="entry name" value="P-loop_NTPase"/>
</dbReference>
<feature type="transmembrane region" description="Helical" evidence="11">
    <location>
        <begin position="293"/>
        <end position="318"/>
    </location>
</feature>
<proteinExistence type="inferred from homology"/>
<dbReference type="GO" id="GO:0016887">
    <property type="term" value="F:ATP hydrolysis activity"/>
    <property type="evidence" value="ECO:0007669"/>
    <property type="project" value="InterPro"/>
</dbReference>
<keyword evidence="4 11" id="KW-0812">Transmembrane</keyword>
<evidence type="ECO:0000256" key="2">
    <source>
        <dbReference type="ARBA" id="ARBA00008869"/>
    </source>
</evidence>
<evidence type="ECO:0000259" key="12">
    <source>
        <dbReference type="PROSITE" id="PS50893"/>
    </source>
</evidence>
<feature type="compositionally biased region" description="Low complexity" evidence="10">
    <location>
        <begin position="860"/>
        <end position="881"/>
    </location>
</feature>
<reference evidence="13 14" key="1">
    <citation type="submission" date="2010-05" db="EMBL/GenBank/DDBJ databases">
        <title>The Genome Sequence of Thecamonas trahens ATCC 50062.</title>
        <authorList>
            <consortium name="The Broad Institute Genome Sequencing Platform"/>
            <person name="Russ C."/>
            <person name="Cuomo C."/>
            <person name="Shea T."/>
            <person name="Young S.K."/>
            <person name="Zeng Q."/>
            <person name="Koehrsen M."/>
            <person name="Haas B."/>
            <person name="Borodovsky M."/>
            <person name="Guigo R."/>
            <person name="Alvarado L."/>
            <person name="Berlin A."/>
            <person name="Bochicchio J."/>
            <person name="Borenstein D."/>
            <person name="Chapman S."/>
            <person name="Chen Z."/>
            <person name="Freedman E."/>
            <person name="Gellesch M."/>
            <person name="Goldberg J."/>
            <person name="Griggs A."/>
            <person name="Gujja S."/>
            <person name="Heilman E."/>
            <person name="Heiman D."/>
            <person name="Hepburn T."/>
            <person name="Howarth C."/>
            <person name="Jen D."/>
            <person name="Larson L."/>
            <person name="Mehta T."/>
            <person name="Park D."/>
            <person name="Pearson M."/>
            <person name="Roberts A."/>
            <person name="Saif S."/>
            <person name="Shenoy N."/>
            <person name="Sisk P."/>
            <person name="Stolte C."/>
            <person name="Sykes S."/>
            <person name="Thomson T."/>
            <person name="Walk T."/>
            <person name="White J."/>
            <person name="Yandava C."/>
            <person name="Burger G."/>
            <person name="Gray M.W."/>
            <person name="Holland P.W.H."/>
            <person name="King N."/>
            <person name="Lang F.B.F."/>
            <person name="Roger A.J."/>
            <person name="Ruiz-Trillo I."/>
            <person name="Lander E."/>
            <person name="Nusbaum C."/>
        </authorList>
    </citation>
    <scope>NUCLEOTIDE SEQUENCE [LARGE SCALE GENOMIC DNA]</scope>
    <source>
        <strain evidence="13 14">ATCC 50062</strain>
    </source>
</reference>
<feature type="compositionally biased region" description="Low complexity" evidence="10">
    <location>
        <begin position="1715"/>
        <end position="1747"/>
    </location>
</feature>
<dbReference type="EMBL" id="GL349446">
    <property type="protein sequence ID" value="KNC47320.1"/>
    <property type="molecule type" value="Genomic_DNA"/>
</dbReference>
<dbReference type="PANTHER" id="PTHR19229">
    <property type="entry name" value="ATP-BINDING CASSETTE TRANSPORTER SUBFAMILY A ABCA"/>
    <property type="match status" value="1"/>
</dbReference>
<feature type="transmembrane region" description="Helical" evidence="11">
    <location>
        <begin position="330"/>
        <end position="353"/>
    </location>
</feature>
<feature type="transmembrane region" description="Helical" evidence="11">
    <location>
        <begin position="250"/>
        <end position="272"/>
    </location>
</feature>
<dbReference type="GO" id="GO:0005319">
    <property type="term" value="F:lipid transporter activity"/>
    <property type="evidence" value="ECO:0007669"/>
    <property type="project" value="TreeGrafter"/>
</dbReference>
<dbReference type="RefSeq" id="XP_013759658.1">
    <property type="nucleotide sequence ID" value="XM_013904204.1"/>
</dbReference>
<feature type="transmembrane region" description="Helical" evidence="11">
    <location>
        <begin position="42"/>
        <end position="62"/>
    </location>
</feature>
<dbReference type="Pfam" id="PF00005">
    <property type="entry name" value="ABC_tran"/>
    <property type="match status" value="2"/>
</dbReference>
<evidence type="ECO:0000256" key="6">
    <source>
        <dbReference type="ARBA" id="ARBA00022741"/>
    </source>
</evidence>
<feature type="transmembrane region" description="Helical" evidence="11">
    <location>
        <begin position="365"/>
        <end position="383"/>
    </location>
</feature>
<dbReference type="InterPro" id="IPR003593">
    <property type="entry name" value="AAA+_ATPase"/>
</dbReference>
<dbReference type="PROSITE" id="PS00211">
    <property type="entry name" value="ABC_TRANSPORTER_1"/>
    <property type="match status" value="2"/>
</dbReference>
<dbReference type="InterPro" id="IPR003439">
    <property type="entry name" value="ABC_transporter-like_ATP-bd"/>
</dbReference>
<dbReference type="InterPro" id="IPR026082">
    <property type="entry name" value="ABCA"/>
</dbReference>
<dbReference type="Proteomes" id="UP000054408">
    <property type="component" value="Unassembled WGS sequence"/>
</dbReference>
<evidence type="ECO:0000256" key="9">
    <source>
        <dbReference type="ARBA" id="ARBA00023136"/>
    </source>
</evidence>
<dbReference type="CDD" id="cd03263">
    <property type="entry name" value="ABC_subfamily_A"/>
    <property type="match status" value="2"/>
</dbReference>
<dbReference type="OrthoDB" id="8061355at2759"/>
<evidence type="ECO:0000256" key="11">
    <source>
        <dbReference type="SAM" id="Phobius"/>
    </source>
</evidence>